<dbReference type="InterPro" id="IPR009057">
    <property type="entry name" value="Homeodomain-like_sf"/>
</dbReference>
<dbReference type="PROSITE" id="PS01124">
    <property type="entry name" value="HTH_ARAC_FAMILY_2"/>
    <property type="match status" value="1"/>
</dbReference>
<dbReference type="SUPFAM" id="SSF46689">
    <property type="entry name" value="Homeodomain-like"/>
    <property type="match status" value="1"/>
</dbReference>
<evidence type="ECO:0000256" key="3">
    <source>
        <dbReference type="ARBA" id="ARBA00023163"/>
    </source>
</evidence>
<name>A0ABR8NVM9_9GAMM</name>
<evidence type="ECO:0000313" key="5">
    <source>
        <dbReference type="EMBL" id="MBD5770112.1"/>
    </source>
</evidence>
<dbReference type="PANTHER" id="PTHR47893:SF1">
    <property type="entry name" value="REGULATORY PROTEIN PCHR"/>
    <property type="match status" value="1"/>
</dbReference>
<organism evidence="5 6">
    <name type="scientific">Marinomonas colpomeniae</name>
    <dbReference type="NCBI Taxonomy" id="2774408"/>
    <lineage>
        <taxon>Bacteria</taxon>
        <taxon>Pseudomonadati</taxon>
        <taxon>Pseudomonadota</taxon>
        <taxon>Gammaproteobacteria</taxon>
        <taxon>Oceanospirillales</taxon>
        <taxon>Oceanospirillaceae</taxon>
        <taxon>Marinomonas</taxon>
    </lineage>
</organism>
<dbReference type="Gene3D" id="1.10.10.60">
    <property type="entry name" value="Homeodomain-like"/>
    <property type="match status" value="1"/>
</dbReference>
<evidence type="ECO:0000259" key="4">
    <source>
        <dbReference type="PROSITE" id="PS01124"/>
    </source>
</evidence>
<dbReference type="SMART" id="SM00342">
    <property type="entry name" value="HTH_ARAC"/>
    <property type="match status" value="1"/>
</dbReference>
<dbReference type="InterPro" id="IPR053142">
    <property type="entry name" value="PchR_regulatory_protein"/>
</dbReference>
<keyword evidence="1" id="KW-0805">Transcription regulation</keyword>
<keyword evidence="6" id="KW-1185">Reference proteome</keyword>
<gene>
    <name evidence="5" type="ORF">IF202_03540</name>
</gene>
<keyword evidence="3" id="KW-0804">Transcription</keyword>
<evidence type="ECO:0000313" key="6">
    <source>
        <dbReference type="Proteomes" id="UP000604161"/>
    </source>
</evidence>
<dbReference type="PROSITE" id="PS00041">
    <property type="entry name" value="HTH_ARAC_FAMILY_1"/>
    <property type="match status" value="1"/>
</dbReference>
<feature type="domain" description="HTH araC/xylS-type" evidence="4">
    <location>
        <begin position="214"/>
        <end position="315"/>
    </location>
</feature>
<evidence type="ECO:0000256" key="2">
    <source>
        <dbReference type="ARBA" id="ARBA00023125"/>
    </source>
</evidence>
<accession>A0ABR8NVM9</accession>
<sequence length="315" mass="35823">MDNSVVEHNARFLKRYQLNVSTDDLKKALGSSHHLSPIMEGMMTTEILPSGMTLHMVDAKAKQDFGFEAEFSSNFKIALMFSGDMSFQFGEKKQSMEEKGKVAKIMNFNETELCSLDAKKGEHRKAMYLSVEPDWFEKYGVDSESVKQVLSNHLTLDNWELPDVLWLQSQQLLAQHDQSYVNKMAREGFALSLMSSWLDTLGTRERDVSRPESRRAYQFRELLSSETVLTMSLTDISNHLGMSSATLQRYANEHLGMSLTQYLRKCRLDLAKSALHRDGVSIMEAALLAGYNHSSNFTTAFKRQFGILPTAAYRL</sequence>
<keyword evidence="2" id="KW-0238">DNA-binding</keyword>
<dbReference type="PANTHER" id="PTHR47893">
    <property type="entry name" value="REGULATORY PROTEIN PCHR"/>
    <property type="match status" value="1"/>
</dbReference>
<comment type="caution">
    <text evidence="5">The sequence shown here is derived from an EMBL/GenBank/DDBJ whole genome shotgun (WGS) entry which is preliminary data.</text>
</comment>
<dbReference type="Proteomes" id="UP000604161">
    <property type="component" value="Unassembled WGS sequence"/>
</dbReference>
<dbReference type="RefSeq" id="WP_191593475.1">
    <property type="nucleotide sequence ID" value="NZ_JACYFC010000001.1"/>
</dbReference>
<protein>
    <submittedName>
        <fullName evidence="5">Helix-turn-helix transcriptional regulator</fullName>
    </submittedName>
</protein>
<dbReference type="EMBL" id="JACYFC010000001">
    <property type="protein sequence ID" value="MBD5770112.1"/>
    <property type="molecule type" value="Genomic_DNA"/>
</dbReference>
<dbReference type="InterPro" id="IPR018062">
    <property type="entry name" value="HTH_AraC-typ_CS"/>
</dbReference>
<evidence type="ECO:0000256" key="1">
    <source>
        <dbReference type="ARBA" id="ARBA00023015"/>
    </source>
</evidence>
<dbReference type="InterPro" id="IPR018060">
    <property type="entry name" value="HTH_AraC"/>
</dbReference>
<reference evidence="5 6" key="1">
    <citation type="submission" date="2020-09" db="EMBL/GenBank/DDBJ databases">
        <title>Marinomonas sp. nov., isolated from the cysticercosis algae of Qingdao, China.</title>
        <authorList>
            <person name="Sun X."/>
        </authorList>
    </citation>
    <scope>NUCLEOTIDE SEQUENCE [LARGE SCALE GENOMIC DNA]</scope>
    <source>
        <strain evidence="5 6">SM2066</strain>
    </source>
</reference>
<dbReference type="Pfam" id="PF12833">
    <property type="entry name" value="HTH_18"/>
    <property type="match status" value="1"/>
</dbReference>
<proteinExistence type="predicted"/>